<evidence type="ECO:0000313" key="3">
    <source>
        <dbReference type="Proteomes" id="UP001056539"/>
    </source>
</evidence>
<dbReference type="Gene3D" id="1.25.40.10">
    <property type="entry name" value="Tetratricopeptide repeat domain"/>
    <property type="match status" value="1"/>
</dbReference>
<dbReference type="EMBL" id="CP073355">
    <property type="protein sequence ID" value="URA10914.1"/>
    <property type="molecule type" value="Genomic_DNA"/>
</dbReference>
<dbReference type="InterPro" id="IPR019734">
    <property type="entry name" value="TPR_rpt"/>
</dbReference>
<dbReference type="Pfam" id="PF13181">
    <property type="entry name" value="TPR_8"/>
    <property type="match status" value="2"/>
</dbReference>
<evidence type="ECO:0000313" key="2">
    <source>
        <dbReference type="EMBL" id="URA10914.1"/>
    </source>
</evidence>
<dbReference type="AlphaFoldDB" id="A0AAX3BFT9"/>
<keyword evidence="1" id="KW-0802">TPR repeat</keyword>
<feature type="repeat" description="TPR" evidence="1">
    <location>
        <begin position="121"/>
        <end position="154"/>
    </location>
</feature>
<dbReference type="PROSITE" id="PS50005">
    <property type="entry name" value="TPR"/>
    <property type="match status" value="2"/>
</dbReference>
<evidence type="ECO:0000256" key="1">
    <source>
        <dbReference type="PROSITE-ProRule" id="PRU00339"/>
    </source>
</evidence>
<dbReference type="SMART" id="SM00028">
    <property type="entry name" value="TPR"/>
    <property type="match status" value="2"/>
</dbReference>
<evidence type="ECO:0008006" key="4">
    <source>
        <dbReference type="Google" id="ProtNLM"/>
    </source>
</evidence>
<dbReference type="SUPFAM" id="SSF48452">
    <property type="entry name" value="TPR-like"/>
    <property type="match status" value="1"/>
</dbReference>
<dbReference type="KEGG" id="taqu:KDW03_03685"/>
<protein>
    <recommendedName>
        <fullName evidence="4">Tetratricopeptide repeat protein</fullName>
    </recommendedName>
</protein>
<feature type="repeat" description="TPR" evidence="1">
    <location>
        <begin position="157"/>
        <end position="190"/>
    </location>
</feature>
<organism evidence="2 3">
    <name type="scientific">Thermospira aquatica</name>
    <dbReference type="NCBI Taxonomy" id="2828656"/>
    <lineage>
        <taxon>Bacteria</taxon>
        <taxon>Pseudomonadati</taxon>
        <taxon>Spirochaetota</taxon>
        <taxon>Spirochaetia</taxon>
        <taxon>Brevinematales</taxon>
        <taxon>Thermospiraceae</taxon>
        <taxon>Thermospira</taxon>
    </lineage>
</organism>
<dbReference type="RefSeq" id="WP_271436046.1">
    <property type="nucleotide sequence ID" value="NZ_CP073355.1"/>
</dbReference>
<accession>A0AAX3BFT9</accession>
<gene>
    <name evidence="2" type="ORF">KDW03_03685</name>
</gene>
<keyword evidence="3" id="KW-1185">Reference proteome</keyword>
<reference evidence="2" key="1">
    <citation type="submission" date="2021-04" db="EMBL/GenBank/DDBJ databases">
        <authorList>
            <person name="Postec A."/>
        </authorList>
    </citation>
    <scope>NUCLEOTIDE SEQUENCE</scope>
    <source>
        <strain evidence="2">F1F22</strain>
    </source>
</reference>
<sequence>MGIAVELIETKQRLYQLLSEGKLDDVQQQALEIMTAYPQDKELEEILATVHFWKHREEYFFLQDDTEGGEELFQEWWKYESFRKENGHTNLKVYQSIKYFVFSRLMEILIEVYRLSPFPRKDILLTLGEVFSTLGMTDRAIETLEYALSLDRNDEDVMIYILLGNAYADAGEEELASVMYNDAFYINPAMIELEKITYPPIQKLAQLIKTHGVKKELLAEWIPVYAFAHGTLKNKREMSMRFLQGLRQRITVLEQTIKYDKKAIDVLVPRLINAYLWLLDYHLCQTQAKNNTQAVARKILDIIDKGIFLESVRKHLLEKLEPALNQIEKYITR</sequence>
<name>A0AAX3BFT9_9SPIR</name>
<reference evidence="2" key="2">
    <citation type="submission" date="2022-06" db="EMBL/GenBank/DDBJ databases">
        <title>Thermospira aquatica gen. nov., sp. nov.</title>
        <authorList>
            <person name="Ben Ali Gam Z."/>
            <person name="Labat M."/>
        </authorList>
    </citation>
    <scope>NUCLEOTIDE SEQUENCE</scope>
    <source>
        <strain evidence="2">F1F22</strain>
    </source>
</reference>
<proteinExistence type="predicted"/>
<dbReference type="Proteomes" id="UP001056539">
    <property type="component" value="Chromosome"/>
</dbReference>
<dbReference type="InterPro" id="IPR011990">
    <property type="entry name" value="TPR-like_helical_dom_sf"/>
</dbReference>